<organism evidence="2 3">
    <name type="scientific">Fusibacter paucivorans</name>
    <dbReference type="NCBI Taxonomy" id="76009"/>
    <lineage>
        <taxon>Bacteria</taxon>
        <taxon>Bacillati</taxon>
        <taxon>Bacillota</taxon>
        <taxon>Clostridia</taxon>
        <taxon>Eubacteriales</taxon>
        <taxon>Eubacteriales Family XII. Incertae Sedis</taxon>
        <taxon>Fusibacter</taxon>
    </lineage>
</organism>
<accession>A0ABS5PVE3</accession>
<evidence type="ECO:0000313" key="3">
    <source>
        <dbReference type="Proteomes" id="UP000746471"/>
    </source>
</evidence>
<keyword evidence="2" id="KW-0255">Endonuclease</keyword>
<proteinExistence type="predicted"/>
<sequence length="280" mass="31895">MGQSKNFVNRWLDVTKSTLLFSKGVIFVEGISESLTISEIAKYSLEKYNRNKLGKKLLPNTLEEAGVSVINISGINFKHFFKMFCNIDESESVIKLPMRCSGITDNDPEKIKEILQDKNGKDIEKKVEYYPELNSKPKGNNSALDLIQTVNISGNTRLFASPLKTFEYDMAMMPNTNIMAEVLYNIWPTKGSVKTKLLEIANKKNIYTNNDELREDAIFVFKHIEDDTVGKGVFAQYFADILSKSWIERQLKNKSEELSINIPEYIYKAIIWACGGDISE</sequence>
<comment type="caution">
    <text evidence="2">The sequence shown here is derived from an EMBL/GenBank/DDBJ whole genome shotgun (WGS) entry which is preliminary data.</text>
</comment>
<evidence type="ECO:0000313" key="2">
    <source>
        <dbReference type="EMBL" id="MBS7528456.1"/>
    </source>
</evidence>
<evidence type="ECO:0000259" key="1">
    <source>
        <dbReference type="Pfam" id="PF20469"/>
    </source>
</evidence>
<protein>
    <submittedName>
        <fullName evidence="2">ATP-dependent endonuclease</fullName>
    </submittedName>
</protein>
<keyword evidence="2" id="KW-0378">Hydrolase</keyword>
<reference evidence="2 3" key="1">
    <citation type="submission" date="2021-05" db="EMBL/GenBank/DDBJ databases">
        <title>Fusibacter ferrireducens sp. nov., an anaerobic, sulfur- and Fe-reducing bacterium isolated from the mangrove sediment.</title>
        <authorList>
            <person name="Qiu D."/>
        </authorList>
    </citation>
    <scope>NUCLEOTIDE SEQUENCE [LARGE SCALE GENOMIC DNA]</scope>
    <source>
        <strain evidence="2 3">DSM 12116</strain>
    </source>
</reference>
<dbReference type="CDD" id="cd01026">
    <property type="entry name" value="TOPRIM_OLD"/>
    <property type="match status" value="1"/>
</dbReference>
<dbReference type="InterPro" id="IPR034139">
    <property type="entry name" value="TOPRIM_OLD"/>
</dbReference>
<dbReference type="Proteomes" id="UP000746471">
    <property type="component" value="Unassembled WGS sequence"/>
</dbReference>
<dbReference type="EMBL" id="JAHBCL010000041">
    <property type="protein sequence ID" value="MBS7528456.1"/>
    <property type="molecule type" value="Genomic_DNA"/>
</dbReference>
<dbReference type="RefSeq" id="WP_213238313.1">
    <property type="nucleotide sequence ID" value="NZ_JAHBCL010000041.1"/>
</dbReference>
<dbReference type="Pfam" id="PF20469">
    <property type="entry name" value="OLD-like_TOPRIM"/>
    <property type="match status" value="1"/>
</dbReference>
<gene>
    <name evidence="2" type="ORF">KHM83_17350</name>
</gene>
<keyword evidence="2" id="KW-0540">Nuclease</keyword>
<feature type="domain" description="OLD protein-like TOPRIM" evidence="1">
    <location>
        <begin position="20"/>
        <end position="107"/>
    </location>
</feature>
<name>A0ABS5PVE3_9FIRM</name>
<keyword evidence="3" id="KW-1185">Reference proteome</keyword>
<dbReference type="GO" id="GO:0004519">
    <property type="term" value="F:endonuclease activity"/>
    <property type="evidence" value="ECO:0007669"/>
    <property type="project" value="UniProtKB-KW"/>
</dbReference>